<reference evidence="2 3" key="1">
    <citation type="journal article" date="2018" name="Nat. Ecol. Evol.">
        <title>Genomic signatures of mitonuclear coevolution across populations of Tigriopus californicus.</title>
        <authorList>
            <person name="Barreto F.S."/>
            <person name="Watson E.T."/>
            <person name="Lima T.G."/>
            <person name="Willett C.S."/>
            <person name="Edmands S."/>
            <person name="Li W."/>
            <person name="Burton R.S."/>
        </authorList>
    </citation>
    <scope>NUCLEOTIDE SEQUENCE [LARGE SCALE GENOMIC DNA]</scope>
    <source>
        <strain evidence="2 3">San Diego</strain>
    </source>
</reference>
<evidence type="ECO:0000313" key="2">
    <source>
        <dbReference type="EMBL" id="TRY73090.1"/>
    </source>
</evidence>
<dbReference type="EMBL" id="VCGU01000007">
    <property type="protein sequence ID" value="TRY73090.1"/>
    <property type="molecule type" value="Genomic_DNA"/>
</dbReference>
<feature type="compositionally biased region" description="Polar residues" evidence="1">
    <location>
        <begin position="124"/>
        <end position="145"/>
    </location>
</feature>
<dbReference type="Proteomes" id="UP000318571">
    <property type="component" value="Chromosome 3"/>
</dbReference>
<organism evidence="2 3">
    <name type="scientific">Tigriopus californicus</name>
    <name type="common">Marine copepod</name>
    <dbReference type="NCBI Taxonomy" id="6832"/>
    <lineage>
        <taxon>Eukaryota</taxon>
        <taxon>Metazoa</taxon>
        <taxon>Ecdysozoa</taxon>
        <taxon>Arthropoda</taxon>
        <taxon>Crustacea</taxon>
        <taxon>Multicrustacea</taxon>
        <taxon>Hexanauplia</taxon>
        <taxon>Copepoda</taxon>
        <taxon>Harpacticoida</taxon>
        <taxon>Harpacticidae</taxon>
        <taxon>Tigriopus</taxon>
    </lineage>
</organism>
<accession>A0A553P640</accession>
<proteinExistence type="predicted"/>
<comment type="caution">
    <text evidence="2">The sequence shown here is derived from an EMBL/GenBank/DDBJ whole genome shotgun (WGS) entry which is preliminary data.</text>
</comment>
<feature type="compositionally biased region" description="Low complexity" evidence="1">
    <location>
        <begin position="79"/>
        <end position="103"/>
    </location>
</feature>
<protein>
    <submittedName>
        <fullName evidence="2">Uncharacterized protein</fullName>
    </submittedName>
</protein>
<dbReference type="AlphaFoldDB" id="A0A553P640"/>
<sequence length="145" mass="15005">MPMQPIRPIQPVQGIPQNVPVSYPQPQTHQYPQTSSHPGNGGGVSQMPINQAPVNTGGVSLAPGGRTGHGKMVQGHGGSMESLNSTNSSTLSTLSYGSTISTGSGHGPLRSSLKKTKHKEVASDTASVTSSKRTRFSLGTEQTSV</sequence>
<gene>
    <name evidence="2" type="ORF">TCAL_06689</name>
</gene>
<feature type="compositionally biased region" description="Low complexity" evidence="1">
    <location>
        <begin position="22"/>
        <end position="36"/>
    </location>
</feature>
<feature type="compositionally biased region" description="Polar residues" evidence="1">
    <location>
        <begin position="47"/>
        <end position="58"/>
    </location>
</feature>
<keyword evidence="3" id="KW-1185">Reference proteome</keyword>
<feature type="region of interest" description="Disordered" evidence="1">
    <location>
        <begin position="1"/>
        <end position="145"/>
    </location>
</feature>
<evidence type="ECO:0000313" key="3">
    <source>
        <dbReference type="Proteomes" id="UP000318571"/>
    </source>
</evidence>
<name>A0A553P640_TIGCA</name>
<evidence type="ECO:0000256" key="1">
    <source>
        <dbReference type="SAM" id="MobiDB-lite"/>
    </source>
</evidence>